<dbReference type="AlphaFoldDB" id="A0A0F9HI04"/>
<dbReference type="Pfam" id="PF16190">
    <property type="entry name" value="E1_FCCH"/>
    <property type="match status" value="1"/>
</dbReference>
<dbReference type="InterPro" id="IPR042302">
    <property type="entry name" value="E1_FCCH_sf"/>
</dbReference>
<dbReference type="Gene3D" id="2.40.30.180">
    <property type="entry name" value="Ubiquitin-activating enzyme E1, FCCH domain"/>
    <property type="match status" value="1"/>
</dbReference>
<dbReference type="Gene3D" id="2.40.30.20">
    <property type="match status" value="1"/>
</dbReference>
<protein>
    <recommendedName>
        <fullName evidence="1">Ubiquitin-activating enzyme E1 FCCH domain-containing protein</fullName>
    </recommendedName>
</protein>
<comment type="caution">
    <text evidence="2">The sequence shown here is derived from an EMBL/GenBank/DDBJ whole genome shotgun (WGS) entry which is preliminary data.</text>
</comment>
<dbReference type="EMBL" id="LAZR01022608">
    <property type="protein sequence ID" value="KKL81275.1"/>
    <property type="molecule type" value="Genomic_DNA"/>
</dbReference>
<dbReference type="InterPro" id="IPR023366">
    <property type="entry name" value="ATP_synth_asu-like_sf"/>
</dbReference>
<proteinExistence type="predicted"/>
<accession>A0A0F9HI04</accession>
<evidence type="ECO:0000259" key="1">
    <source>
        <dbReference type="Pfam" id="PF16190"/>
    </source>
</evidence>
<dbReference type="InterPro" id="IPR032418">
    <property type="entry name" value="E1_FCCH"/>
</dbReference>
<name>A0A0F9HI04_9ZZZZ</name>
<feature type="non-terminal residue" evidence="2">
    <location>
        <position position="315"/>
    </location>
</feature>
<gene>
    <name evidence="2" type="ORF">LCGC14_1996360</name>
</gene>
<reference evidence="2" key="1">
    <citation type="journal article" date="2015" name="Nature">
        <title>Complex archaea that bridge the gap between prokaryotes and eukaryotes.</title>
        <authorList>
            <person name="Spang A."/>
            <person name="Saw J.H."/>
            <person name="Jorgensen S.L."/>
            <person name="Zaremba-Niedzwiedzka K."/>
            <person name="Martijn J."/>
            <person name="Lind A.E."/>
            <person name="van Eijk R."/>
            <person name="Schleper C."/>
            <person name="Guy L."/>
            <person name="Ettema T.J."/>
        </authorList>
    </citation>
    <scope>NUCLEOTIDE SEQUENCE</scope>
</reference>
<evidence type="ECO:0000313" key="2">
    <source>
        <dbReference type="EMBL" id="KKL81275.1"/>
    </source>
</evidence>
<feature type="domain" description="Ubiquitin-activating enzyme E1 FCCH" evidence="1">
    <location>
        <begin position="52"/>
        <end position="118"/>
    </location>
</feature>
<organism evidence="2">
    <name type="scientific">marine sediment metagenome</name>
    <dbReference type="NCBI Taxonomy" id="412755"/>
    <lineage>
        <taxon>unclassified sequences</taxon>
        <taxon>metagenomes</taxon>
        <taxon>ecological metagenomes</taxon>
    </lineage>
</organism>
<sequence length="315" mass="33323">MAFERSVTNTYALSFENLRIRVFKGDADGSTNGDRIYETAINVDAITLPSGAVITISTDGSHGYETGDTVKFTSIGGTSELNGNEYVITRVDPDDFTLDGTDGDDFTAFTSGGTAKKVLEIHSPYLTADIPNLKVEHSADVMYITHSDYEPRRLSRTSDTAWTLEVTDIRTGPFREQNTDVNLTIAVAEIGGGGLAVDASVTLTAAGTNNTPFDSSTTAGHLPNESTTAITVFADYNGTVAGTTSVTAASHGLSTGDVVRISGTTSYNGQFTITKIDANDFHIFITFVADDATGEVVDVTAKSQTGALFKIVYAS</sequence>